<protein>
    <submittedName>
        <fullName evidence="2">Uncharacterized protein</fullName>
    </submittedName>
</protein>
<evidence type="ECO:0000313" key="2">
    <source>
        <dbReference type="EMBL" id="CAI0649390.1"/>
    </source>
</evidence>
<dbReference type="Proteomes" id="UP001152533">
    <property type="component" value="Unassembled WGS sequence"/>
</dbReference>
<proteinExistence type="predicted"/>
<feature type="region of interest" description="Disordered" evidence="1">
    <location>
        <begin position="1"/>
        <end position="34"/>
    </location>
</feature>
<evidence type="ECO:0000256" key="1">
    <source>
        <dbReference type="SAM" id="MobiDB-lite"/>
    </source>
</evidence>
<evidence type="ECO:0000313" key="3">
    <source>
        <dbReference type="Proteomes" id="UP001152533"/>
    </source>
</evidence>
<feature type="region of interest" description="Disordered" evidence="1">
    <location>
        <begin position="70"/>
        <end position="107"/>
    </location>
</feature>
<gene>
    <name evidence="2" type="ORF">CGXH109_LOCUS85303</name>
</gene>
<comment type="caution">
    <text evidence="2">The sequence shown here is derived from an EMBL/GenBank/DDBJ whole genome shotgun (WGS) entry which is preliminary data.</text>
</comment>
<keyword evidence="3" id="KW-1185">Reference proteome</keyword>
<feature type="compositionally biased region" description="Polar residues" evidence="1">
    <location>
        <begin position="1"/>
        <end position="12"/>
    </location>
</feature>
<sequence>MDRSHTTAQVQPPSSPPIHIHLEADDDDRDDSMMLPTLDHFSKLVEDNEDHDAQSLVEFVVANDLLEPDDPLLDSATPGLPIVASHPGENNNQGDESERESRVSTPQLDPNEAHVLALFLQTTYGPLTVGQVAEQMDRSATEATAMIVCTWLSAIRVLEGRAVPWWVGRPVVDSIGLGRVAVFMRNGMQVVLRLYDTQGELDLEVPIDNPSQVYDYEPHIF</sequence>
<dbReference type="EMBL" id="CAMGZC010000691">
    <property type="protein sequence ID" value="CAI0649390.1"/>
    <property type="molecule type" value="Genomic_DNA"/>
</dbReference>
<reference evidence="2" key="1">
    <citation type="submission" date="2022-08" db="EMBL/GenBank/DDBJ databases">
        <authorList>
            <person name="Giroux E."/>
            <person name="Giroux E."/>
        </authorList>
    </citation>
    <scope>NUCLEOTIDE SEQUENCE</scope>
    <source>
        <strain evidence="2">H1091258</strain>
    </source>
</reference>
<organism evidence="2 3">
    <name type="scientific">Colletotrichum noveboracense</name>
    <dbReference type="NCBI Taxonomy" id="2664923"/>
    <lineage>
        <taxon>Eukaryota</taxon>
        <taxon>Fungi</taxon>
        <taxon>Dikarya</taxon>
        <taxon>Ascomycota</taxon>
        <taxon>Pezizomycotina</taxon>
        <taxon>Sordariomycetes</taxon>
        <taxon>Hypocreomycetidae</taxon>
        <taxon>Glomerellales</taxon>
        <taxon>Glomerellaceae</taxon>
        <taxon>Colletotrichum</taxon>
        <taxon>Colletotrichum gloeosporioides species complex</taxon>
    </lineage>
</organism>
<name>A0A9W4RXG2_9PEZI</name>
<dbReference type="AlphaFoldDB" id="A0A9W4RXG2"/>
<accession>A0A9W4RXG2</accession>